<dbReference type="AlphaFoldDB" id="A0A7W8DII9"/>
<organism evidence="1 2">
    <name type="scientific">Prosthecobacter vanneervenii</name>
    <dbReference type="NCBI Taxonomy" id="48466"/>
    <lineage>
        <taxon>Bacteria</taxon>
        <taxon>Pseudomonadati</taxon>
        <taxon>Verrucomicrobiota</taxon>
        <taxon>Verrucomicrobiia</taxon>
        <taxon>Verrucomicrobiales</taxon>
        <taxon>Verrucomicrobiaceae</taxon>
        <taxon>Prosthecobacter</taxon>
    </lineage>
</organism>
<dbReference type="Gene3D" id="3.40.630.30">
    <property type="match status" value="1"/>
</dbReference>
<evidence type="ECO:0000313" key="1">
    <source>
        <dbReference type="EMBL" id="MBB5030816.1"/>
    </source>
</evidence>
<evidence type="ECO:0008006" key="3">
    <source>
        <dbReference type="Google" id="ProtNLM"/>
    </source>
</evidence>
<dbReference type="EMBL" id="JACHIG010000001">
    <property type="protein sequence ID" value="MBB5030816.1"/>
    <property type="molecule type" value="Genomic_DNA"/>
</dbReference>
<evidence type="ECO:0000313" key="2">
    <source>
        <dbReference type="Proteomes" id="UP000590740"/>
    </source>
</evidence>
<dbReference type="Proteomes" id="UP000590740">
    <property type="component" value="Unassembled WGS sequence"/>
</dbReference>
<dbReference type="RefSeq" id="WP_184337770.1">
    <property type="nucleotide sequence ID" value="NZ_JACHIG010000001.1"/>
</dbReference>
<accession>A0A7W8DII9</accession>
<reference evidence="1 2" key="1">
    <citation type="submission" date="2020-08" db="EMBL/GenBank/DDBJ databases">
        <title>Genomic Encyclopedia of Type Strains, Phase IV (KMG-IV): sequencing the most valuable type-strain genomes for metagenomic binning, comparative biology and taxonomic classification.</title>
        <authorList>
            <person name="Goeker M."/>
        </authorList>
    </citation>
    <scope>NUCLEOTIDE SEQUENCE [LARGE SCALE GENOMIC DNA]</scope>
    <source>
        <strain evidence="1 2">DSM 12252</strain>
    </source>
</reference>
<name>A0A7W8DII9_9BACT</name>
<gene>
    <name evidence="1" type="ORF">HNQ65_000370</name>
</gene>
<keyword evidence="2" id="KW-1185">Reference proteome</keyword>
<dbReference type="SUPFAM" id="SSF55729">
    <property type="entry name" value="Acyl-CoA N-acyltransferases (Nat)"/>
    <property type="match status" value="1"/>
</dbReference>
<sequence length="416" mass="46676">MTPAPPSASAPAAPLLPASGRVIALLRKLQIWCMRLLLPFLQWRVPVRLLRGAERVTGREVRLRVAAVGPDAAAHLIQRFFAVEPVEESCTLVPVWSLDRHLRTSQPEGDLTLISVNNLSARLFLNQADALAVPPMISSYIHLPKDVATLLRGNRKLADDFRRVRQQGFASHISVGDVLEYDDFYSRFYRPYVITRHNELVQVAPRSMLRLVHRVGGIQWLTQRGERMGGGLVYRSGGDFHAIVNGLRQDKADELLRHGALAAMYVFMLQQALEMGCTRVMLGGSRPSLHDGVLRYKSKWLTGLTRHDGYLSANHTLLLRWPRLSSPVADFLSHTSLIHHEPGGGYSALWAFPPDLPLTAENLQQQYRALRLRGLHRMRILLSAPPPADFVCPPEVRLIDLRAVPQSPDLLLKLHP</sequence>
<protein>
    <recommendedName>
        <fullName evidence="3">BioF2-like acetyltransferase domain-containing protein</fullName>
    </recommendedName>
</protein>
<dbReference type="InterPro" id="IPR016181">
    <property type="entry name" value="Acyl_CoA_acyltransferase"/>
</dbReference>
<proteinExistence type="predicted"/>
<comment type="caution">
    <text evidence="1">The sequence shown here is derived from an EMBL/GenBank/DDBJ whole genome shotgun (WGS) entry which is preliminary data.</text>
</comment>